<keyword evidence="1 3" id="KW-0489">Methyltransferase</keyword>
<proteinExistence type="predicted"/>
<protein>
    <submittedName>
        <fullName evidence="3">Putative methyltransferase-like protein</fullName>
    </submittedName>
</protein>
<sequence length="409" mass="46394">MDCGAESVVECEPGRLTIDFNNPKALVELTRCLMKRDFGVDLEIPQDRLCPPVPGRLDYILWIQDLVDSTDPSTDDFDYDLERDVSGLDIGAGSTCIYPILACKTRPKWKVYGTDIDEKSYNYAVANVERNHLESQIKLLFTLKETSLFPLLEFKIDRLDFTMCNPPFYESVEEMLQSAREKSYPAFSSCTGSESEMITPGGEAAFVARMIEESKAVRDKIQWFTSILGKLSSLTIIVEKLKEENISNYALGTVMQGNRTKRWVVAWSFSDRRPSNIIVHPPVGSLSSLLPPSTEFKISCPKGFTKQTWINTINLIIRRNQLQWTWSSHHLEGCAEIFGNTWSRAARRSASRGVSVTAAKEPVMRVKIKIQFNILDDTSTIFTKWLQGTEPLLFQSFCGMLKRAIHTEK</sequence>
<dbReference type="GO" id="GO:0005634">
    <property type="term" value="C:nucleus"/>
    <property type="evidence" value="ECO:0007669"/>
    <property type="project" value="TreeGrafter"/>
</dbReference>
<dbReference type="Pfam" id="PF05971">
    <property type="entry name" value="Methyltransf_10"/>
    <property type="match status" value="1"/>
</dbReference>
<reference evidence="3 4" key="1">
    <citation type="submission" date="2016-04" db="EMBL/GenBank/DDBJ databases">
        <title>Evolutionary innovation and constraint leading to complex multicellularity in the Ascomycota.</title>
        <authorList>
            <person name="Cisse O."/>
            <person name="Nguyen A."/>
            <person name="Hewitt D.A."/>
            <person name="Jedd G."/>
            <person name="Stajich J.E."/>
        </authorList>
    </citation>
    <scope>NUCLEOTIDE SEQUENCE [LARGE SCALE GENOMIC DNA]</scope>
    <source>
        <strain evidence="3 4">DAH-3</strain>
    </source>
</reference>
<dbReference type="STRING" id="1198029.A0A1U7LRZ9"/>
<dbReference type="GO" id="GO:0120049">
    <property type="term" value="P:snRNA (adenine-N6)-methylation"/>
    <property type="evidence" value="ECO:0007669"/>
    <property type="project" value="EnsemblFungi"/>
</dbReference>
<dbReference type="InterPro" id="IPR010286">
    <property type="entry name" value="METTL16/RlmF"/>
</dbReference>
<dbReference type="EMBL" id="LXFE01000434">
    <property type="protein sequence ID" value="OLL25322.1"/>
    <property type="molecule type" value="Genomic_DNA"/>
</dbReference>
<comment type="caution">
    <text evidence="3">The sequence shown here is derived from an EMBL/GenBank/DDBJ whole genome shotgun (WGS) entry which is preliminary data.</text>
</comment>
<dbReference type="AlphaFoldDB" id="A0A1U7LRZ9"/>
<keyword evidence="2 3" id="KW-0808">Transferase</keyword>
<dbReference type="InterPro" id="IPR029063">
    <property type="entry name" value="SAM-dependent_MTases_sf"/>
</dbReference>
<evidence type="ECO:0000256" key="2">
    <source>
        <dbReference type="ARBA" id="ARBA00022679"/>
    </source>
</evidence>
<dbReference type="GO" id="GO:0120048">
    <property type="term" value="F:U6 snRNA (adenine-(43)-N(6))-methyltransferase activity"/>
    <property type="evidence" value="ECO:0007669"/>
    <property type="project" value="EnsemblFungi"/>
</dbReference>
<accession>A0A1U7LRZ9</accession>
<dbReference type="PANTHER" id="PTHR13393">
    <property type="entry name" value="SAM-DEPENDENT METHYLTRANSFERASE"/>
    <property type="match status" value="1"/>
</dbReference>
<organism evidence="3 4">
    <name type="scientific">Neolecta irregularis (strain DAH-3)</name>
    <dbReference type="NCBI Taxonomy" id="1198029"/>
    <lineage>
        <taxon>Eukaryota</taxon>
        <taxon>Fungi</taxon>
        <taxon>Dikarya</taxon>
        <taxon>Ascomycota</taxon>
        <taxon>Taphrinomycotina</taxon>
        <taxon>Neolectales</taxon>
        <taxon>Neolectaceae</taxon>
        <taxon>Neolecta</taxon>
    </lineage>
</organism>
<name>A0A1U7LRZ9_NEOID</name>
<dbReference type="SUPFAM" id="SSF53335">
    <property type="entry name" value="S-adenosyl-L-methionine-dependent methyltransferases"/>
    <property type="match status" value="1"/>
</dbReference>
<keyword evidence="4" id="KW-1185">Reference proteome</keyword>
<evidence type="ECO:0000256" key="1">
    <source>
        <dbReference type="ARBA" id="ARBA00022603"/>
    </source>
</evidence>
<dbReference type="GO" id="GO:0000398">
    <property type="term" value="P:mRNA splicing, via spliceosome"/>
    <property type="evidence" value="ECO:0007669"/>
    <property type="project" value="EnsemblFungi"/>
</dbReference>
<dbReference type="Gene3D" id="3.40.50.150">
    <property type="entry name" value="Vaccinia Virus protein VP39"/>
    <property type="match status" value="1"/>
</dbReference>
<gene>
    <name evidence="3" type="ORF">NEOLI_002530</name>
</gene>
<dbReference type="GO" id="GO:0070475">
    <property type="term" value="P:rRNA base methylation"/>
    <property type="evidence" value="ECO:0007669"/>
    <property type="project" value="TreeGrafter"/>
</dbReference>
<dbReference type="Proteomes" id="UP000186594">
    <property type="component" value="Unassembled WGS sequence"/>
</dbReference>
<dbReference type="PANTHER" id="PTHR13393:SF0">
    <property type="entry name" value="RNA N6-ADENOSINE-METHYLTRANSFERASE METTL16"/>
    <property type="match status" value="1"/>
</dbReference>
<dbReference type="CDD" id="cd02440">
    <property type="entry name" value="AdoMet_MTases"/>
    <property type="match status" value="1"/>
</dbReference>
<dbReference type="OMA" id="EHKIDNY"/>
<evidence type="ECO:0000313" key="4">
    <source>
        <dbReference type="Proteomes" id="UP000186594"/>
    </source>
</evidence>
<dbReference type="OrthoDB" id="514248at2759"/>
<evidence type="ECO:0000313" key="3">
    <source>
        <dbReference type="EMBL" id="OLL25322.1"/>
    </source>
</evidence>